<evidence type="ECO:0000313" key="2">
    <source>
        <dbReference type="Proteomes" id="UP000324800"/>
    </source>
</evidence>
<proteinExistence type="predicted"/>
<accession>A0A5J4V1G4</accession>
<reference evidence="1 2" key="1">
    <citation type="submission" date="2019-03" db="EMBL/GenBank/DDBJ databases">
        <title>Single cell metagenomics reveals metabolic interactions within the superorganism composed of flagellate Streblomastix strix and complex community of Bacteroidetes bacteria on its surface.</title>
        <authorList>
            <person name="Treitli S.C."/>
            <person name="Kolisko M."/>
            <person name="Husnik F."/>
            <person name="Keeling P."/>
            <person name="Hampl V."/>
        </authorList>
    </citation>
    <scope>NUCLEOTIDE SEQUENCE [LARGE SCALE GENOMIC DNA]</scope>
    <source>
        <strain evidence="1">ST1C</strain>
    </source>
</reference>
<dbReference type="EMBL" id="SNRW01010563">
    <property type="protein sequence ID" value="KAA6376384.1"/>
    <property type="molecule type" value="Genomic_DNA"/>
</dbReference>
<sequence length="199" mass="22937">MKSSRSRLSQYYVLTTPLMIAADATDKRDNYARTPFDLSVYCSIVSKSQVIKLVVVWDKRLRCLIQSDLLFADGSLAFEHMAVKVSLIVPMMQIEQPLVAFITQFTTDNQIQIFNEHSMELNIIVDSQWHDQYMRISKQSKSHKLIKERETNPLVEYARADSPATESSNRNSPNSVSPQHILIIIIGPLFRRNYIIIFI</sequence>
<evidence type="ECO:0000313" key="1">
    <source>
        <dbReference type="EMBL" id="KAA6376384.1"/>
    </source>
</evidence>
<gene>
    <name evidence="1" type="ORF">EZS28_028089</name>
</gene>
<organism evidence="1 2">
    <name type="scientific">Streblomastix strix</name>
    <dbReference type="NCBI Taxonomy" id="222440"/>
    <lineage>
        <taxon>Eukaryota</taxon>
        <taxon>Metamonada</taxon>
        <taxon>Preaxostyla</taxon>
        <taxon>Oxymonadida</taxon>
        <taxon>Streblomastigidae</taxon>
        <taxon>Streblomastix</taxon>
    </lineage>
</organism>
<dbReference type="AlphaFoldDB" id="A0A5J4V1G4"/>
<dbReference type="Proteomes" id="UP000324800">
    <property type="component" value="Unassembled WGS sequence"/>
</dbReference>
<protein>
    <submittedName>
        <fullName evidence="1">Uncharacterized protein</fullName>
    </submittedName>
</protein>
<comment type="caution">
    <text evidence="1">The sequence shown here is derived from an EMBL/GenBank/DDBJ whole genome shotgun (WGS) entry which is preliminary data.</text>
</comment>
<name>A0A5J4V1G4_9EUKA</name>